<gene>
    <name evidence="1" type="ORF">FDQ92_08930</name>
</gene>
<dbReference type="EMBL" id="CP040098">
    <property type="protein sequence ID" value="QCQ22271.1"/>
    <property type="molecule type" value="Genomic_DNA"/>
</dbReference>
<organism evidence="1 2">
    <name type="scientific">Desulfoglaeba alkanexedens ALDC</name>
    <dbReference type="NCBI Taxonomy" id="980445"/>
    <lineage>
        <taxon>Bacteria</taxon>
        <taxon>Pseudomonadati</taxon>
        <taxon>Thermodesulfobacteriota</taxon>
        <taxon>Syntrophobacteria</taxon>
        <taxon>Syntrophobacterales</taxon>
        <taxon>Syntrophobacteraceae</taxon>
        <taxon>Desulfoglaeba</taxon>
    </lineage>
</organism>
<dbReference type="Proteomes" id="UP000298602">
    <property type="component" value="Chromosome"/>
</dbReference>
<dbReference type="SUPFAM" id="SSF53335">
    <property type="entry name" value="S-adenosyl-L-methionine-dependent methyltransferases"/>
    <property type="match status" value="1"/>
</dbReference>
<dbReference type="OrthoDB" id="3197274at2"/>
<dbReference type="InterPro" id="IPR029063">
    <property type="entry name" value="SAM-dependent_MTases_sf"/>
</dbReference>
<dbReference type="AlphaFoldDB" id="A0A4V1ERN6"/>
<evidence type="ECO:0000313" key="2">
    <source>
        <dbReference type="Proteomes" id="UP000298602"/>
    </source>
</evidence>
<evidence type="ECO:0000313" key="1">
    <source>
        <dbReference type="EMBL" id="QCQ22271.1"/>
    </source>
</evidence>
<reference evidence="1 2" key="1">
    <citation type="submission" date="2019-05" db="EMBL/GenBank/DDBJ databases">
        <title>The Complete Genome Sequence of the n-alkane-degrading Desulfoglaeba alkanexedens ALDC reveals multiple alkylsuccinate synthase gene clusters.</title>
        <authorList>
            <person name="Callaghan A.V."/>
            <person name="Davidova I.A."/>
            <person name="Duncan K.E."/>
            <person name="Morris B."/>
            <person name="McInerney M.J."/>
        </authorList>
    </citation>
    <scope>NUCLEOTIDE SEQUENCE [LARGE SCALE GENOMIC DNA]</scope>
    <source>
        <strain evidence="1 2">ALDC</strain>
    </source>
</reference>
<dbReference type="KEGG" id="dax:FDQ92_08930"/>
<name>A0A4V1ERN6_9BACT</name>
<evidence type="ECO:0008006" key="3">
    <source>
        <dbReference type="Google" id="ProtNLM"/>
    </source>
</evidence>
<accession>A0A4V1ERN6</accession>
<proteinExistence type="predicted"/>
<reference evidence="1 2" key="2">
    <citation type="submission" date="2019-05" db="EMBL/GenBank/DDBJ databases">
        <authorList>
            <person name="Suflita J.M."/>
            <person name="Marks C.R."/>
        </authorList>
    </citation>
    <scope>NUCLEOTIDE SEQUENCE [LARGE SCALE GENOMIC DNA]</scope>
    <source>
        <strain evidence="1 2">ALDC</strain>
    </source>
</reference>
<sequence length="354" mass="38840">MARFIPENGPDNKKQSLGRANAAKFIERLFKYPGNPAVIKEAQRHILEAHAERLTRETGKTVTVEDIEAGQAPRPKVLDMFAGGGAIPIEGARLGCESHALDLNPVAYLIELCTVTFPQQFGAELADDIEKWGKTILKRTQEAVSDVLARIPVARKQPKAIQRTLRDGNETPADDYCVVAYYWTRTIPCPNPQCKGTVPLYRQTWLRNKSSGYVALKPVPDMGRRIMRFQVVEARSASALGFDPSTGSAGSSTACPFCQTALDGPYVRRYGDEKGFGQQLMCVIALNPDGPGKFYLVDESLAAIEAEHQAMSEHRAAEIERELGPSSLDEEIPPTGNAGLATGNSYLYGRVRIF</sequence>
<keyword evidence="2" id="KW-1185">Reference proteome</keyword>
<protein>
    <recommendedName>
        <fullName evidence="3">DUF1156 domain-containing protein</fullName>
    </recommendedName>
</protein>